<accession>A0A0B0H9G8</accession>
<keyword evidence="1" id="KW-1133">Transmembrane helix</keyword>
<keyword evidence="1" id="KW-0472">Membrane</keyword>
<sequence length="389" mass="42797">MRLGETNEYFIRFFEAKLSGGDLPEPNERLILESLSDGDRACVLNLFANVRDLFEGTSTGQTDTLEEPASDRITLKSAKAALRTLLGGAMFLLLLCSGILLLAGFYDNWRNDLGFLALAQLGGYATCLALIYYLEGGQAARFMAKGDPPEMHGVRFRPFLVKDLLNEQSIQRYVGIRQFFTLGVTTISYAFFVKSWSLSQFPFIGPVAADAVLLLSHLLFTTTLFQILPQLRANKDRAFANTSGSVLTYHACETIAKVFDPSLPAHYVDQMARKARSSSSGREAAVGATEGDAPVFVTRNVSKFKTDGEWQSPSEVKAILERNGMRADVDWLAVPSASHHLPPHYPLAILIMINKSLGPASEALQYTVLNAFSKVVENKHDRVVVGSCE</sequence>
<evidence type="ECO:0000313" key="3">
    <source>
        <dbReference type="Proteomes" id="UP000030856"/>
    </source>
</evidence>
<organism evidence="2 3">
    <name type="scientific">Solemya velum gill symbiont</name>
    <dbReference type="NCBI Taxonomy" id="2340"/>
    <lineage>
        <taxon>Bacteria</taxon>
        <taxon>Pseudomonadati</taxon>
        <taxon>Pseudomonadota</taxon>
        <taxon>Gammaproteobacteria</taxon>
        <taxon>sulfur-oxidizing symbionts</taxon>
    </lineage>
</organism>
<name>A0A0B0H9G8_SOVGS</name>
<dbReference type="AlphaFoldDB" id="A0A0B0H9G8"/>
<proteinExistence type="predicted"/>
<feature type="transmembrane region" description="Helical" evidence="1">
    <location>
        <begin position="115"/>
        <end position="134"/>
    </location>
</feature>
<dbReference type="EMBL" id="JRAA01000003">
    <property type="protein sequence ID" value="KHF24509.1"/>
    <property type="molecule type" value="Genomic_DNA"/>
</dbReference>
<keyword evidence="3" id="KW-1185">Reference proteome</keyword>
<dbReference type="Proteomes" id="UP000030856">
    <property type="component" value="Unassembled WGS sequence"/>
</dbReference>
<feature type="transmembrane region" description="Helical" evidence="1">
    <location>
        <begin position="179"/>
        <end position="197"/>
    </location>
</feature>
<reference evidence="2 3" key="1">
    <citation type="journal article" date="2014" name="BMC Genomics">
        <title>The genome of the intracellular bacterium of the coastal bivalve, Solemya velum: a blueprint for thriving in and out of symbiosis.</title>
        <authorList>
            <person name="Dmytrenko O."/>
            <person name="Russell S.L."/>
            <person name="Loo W.T."/>
            <person name="Fontanez K.M."/>
            <person name="Liao L."/>
            <person name="Roeselers G."/>
            <person name="Sharma R."/>
            <person name="Stewart F.J."/>
            <person name="Newton I.L."/>
            <person name="Woyke T."/>
            <person name="Wu D."/>
            <person name="Lang J.M."/>
            <person name="Eisen J.A."/>
            <person name="Cavanaugh C.M."/>
        </authorList>
    </citation>
    <scope>NUCLEOTIDE SEQUENCE [LARGE SCALE GENOMIC DNA]</scope>
    <source>
        <strain evidence="2 3">WH</strain>
    </source>
</reference>
<protein>
    <submittedName>
        <fullName evidence="2">Uncharacterized protein</fullName>
    </submittedName>
</protein>
<comment type="caution">
    <text evidence="2">The sequence shown here is derived from an EMBL/GenBank/DDBJ whole genome shotgun (WGS) entry which is preliminary data.</text>
</comment>
<evidence type="ECO:0000256" key="1">
    <source>
        <dbReference type="SAM" id="Phobius"/>
    </source>
</evidence>
<feature type="transmembrane region" description="Helical" evidence="1">
    <location>
        <begin position="203"/>
        <end position="228"/>
    </location>
</feature>
<evidence type="ECO:0000313" key="2">
    <source>
        <dbReference type="EMBL" id="KHF24509.1"/>
    </source>
</evidence>
<feature type="transmembrane region" description="Helical" evidence="1">
    <location>
        <begin position="80"/>
        <end position="103"/>
    </location>
</feature>
<gene>
    <name evidence="2" type="ORF">JV46_25410</name>
</gene>
<keyword evidence="1" id="KW-0812">Transmembrane</keyword>
<dbReference type="STRING" id="2340.JV46_25410"/>
<dbReference type="RefSeq" id="WP_043118689.1">
    <property type="nucleotide sequence ID" value="NZ_JRAA01000003.1"/>
</dbReference>